<dbReference type="SUPFAM" id="SSF46689">
    <property type="entry name" value="Homeodomain-like"/>
    <property type="match status" value="2"/>
</dbReference>
<organism evidence="7 8">
    <name type="scientific">Umbelopsis vinacea</name>
    <dbReference type="NCBI Taxonomy" id="44442"/>
    <lineage>
        <taxon>Eukaryota</taxon>
        <taxon>Fungi</taxon>
        <taxon>Fungi incertae sedis</taxon>
        <taxon>Mucoromycota</taxon>
        <taxon>Mucoromycotina</taxon>
        <taxon>Umbelopsidomycetes</taxon>
        <taxon>Umbelopsidales</taxon>
        <taxon>Umbelopsidaceae</taxon>
        <taxon>Umbelopsis</taxon>
    </lineage>
</organism>
<gene>
    <name evidence="7" type="ORF">INT44_001070</name>
</gene>
<feature type="compositionally biased region" description="Basic residues" evidence="4">
    <location>
        <begin position="7"/>
        <end position="28"/>
    </location>
</feature>
<evidence type="ECO:0000256" key="2">
    <source>
        <dbReference type="ARBA" id="ARBA00023125"/>
    </source>
</evidence>
<accession>A0A8H7UNK6</accession>
<evidence type="ECO:0000256" key="1">
    <source>
        <dbReference type="ARBA" id="ARBA00004123"/>
    </source>
</evidence>
<comment type="caution">
    <text evidence="7">The sequence shown here is derived from an EMBL/GenBank/DDBJ whole genome shotgun (WGS) entry which is preliminary data.</text>
</comment>
<feature type="region of interest" description="Disordered" evidence="4">
    <location>
        <begin position="1"/>
        <end position="200"/>
    </location>
</feature>
<dbReference type="CDD" id="cd00167">
    <property type="entry name" value="SANT"/>
    <property type="match status" value="1"/>
</dbReference>
<feature type="domain" description="Myb-like" evidence="5">
    <location>
        <begin position="367"/>
        <end position="413"/>
    </location>
</feature>
<dbReference type="Pfam" id="PF00249">
    <property type="entry name" value="Myb_DNA-binding"/>
    <property type="match status" value="1"/>
</dbReference>
<feature type="domain" description="HTH myb-type" evidence="6">
    <location>
        <begin position="367"/>
        <end position="422"/>
    </location>
</feature>
<protein>
    <submittedName>
        <fullName evidence="7">Uncharacterized protein</fullName>
    </submittedName>
</protein>
<dbReference type="InterPro" id="IPR009057">
    <property type="entry name" value="Homeodomain-like_sf"/>
</dbReference>
<evidence type="ECO:0000256" key="4">
    <source>
        <dbReference type="SAM" id="MobiDB-lite"/>
    </source>
</evidence>
<evidence type="ECO:0000259" key="6">
    <source>
        <dbReference type="PROSITE" id="PS51294"/>
    </source>
</evidence>
<sequence length="561" mass="64053">MEEESRRKAKKSKKDKKKKDKKSKKSREHSHENHSVADKKAIADEPVNHTVIANGNSSMEESRDSGTSKPDHWHPALNQIERSDNEIGAKASHEESSKIFDSRKQENTSVSQDVDPEIQSASATEEGPKPLKVKSKKKKDKVKGKSSKKKKDSDDENGDEVTRKRKRKDDESKKSKRRKEMSTLSETAEQADVTNNETTENISRLVSSVNSAHTLPRSSNEHFHVYHSASKAIDEEIPDVKPSSTPPVSTAHQKAPRRGRKSEKVVAIGEQTSHLYPHRVKVYPENTDPRKMYKSRAIGVPRRPDFSVSDSDSDSDSDNDGTGPLNQLHTKMVQYKANDVKKFESEGLPVKTGKWDVLENRILEKRLKKIARGQWDEDSDAKLMAMVTEHGPAWAKISQALSRTANACLGRYRLIGNREKGKQNLGPWSADEENMLIQAVKKYKSEMNITNDKDISWTYVSTVFKGSRNPLQLRYKWHIISPYVKEETVQKPTFDLDNWQNMKQELVRKLQAGNWEHESQVPWATFRDENFTLDSEASRKLYYRMRNRITGFDSMSLKAIV</sequence>
<dbReference type="PANTHER" id="PTHR46380">
    <property type="entry name" value="CYCLIN-D-BINDING MYB-LIKE TRANSCRIPTION FACTOR 1"/>
    <property type="match status" value="1"/>
</dbReference>
<dbReference type="PANTHER" id="PTHR46380:SF2">
    <property type="entry name" value="CYCLIN-D-BINDING MYB-LIKE TRANSCRIPTION FACTOR 1"/>
    <property type="match status" value="1"/>
</dbReference>
<reference evidence="7" key="1">
    <citation type="submission" date="2020-12" db="EMBL/GenBank/DDBJ databases">
        <title>Metabolic potential, ecology and presence of endohyphal bacteria is reflected in genomic diversity of Mucoromycotina.</title>
        <authorList>
            <person name="Muszewska A."/>
            <person name="Okrasinska A."/>
            <person name="Steczkiewicz K."/>
            <person name="Drgas O."/>
            <person name="Orlowska M."/>
            <person name="Perlinska-Lenart U."/>
            <person name="Aleksandrzak-Piekarczyk T."/>
            <person name="Szatraj K."/>
            <person name="Zielenkiewicz U."/>
            <person name="Pilsyk S."/>
            <person name="Malc E."/>
            <person name="Mieczkowski P."/>
            <person name="Kruszewska J.S."/>
            <person name="Biernat P."/>
            <person name="Pawlowska J."/>
        </authorList>
    </citation>
    <scope>NUCLEOTIDE SEQUENCE</scope>
    <source>
        <strain evidence="7">WA0000051536</strain>
    </source>
</reference>
<dbReference type="PROSITE" id="PS51294">
    <property type="entry name" value="HTH_MYB"/>
    <property type="match status" value="1"/>
</dbReference>
<dbReference type="Proteomes" id="UP000612746">
    <property type="component" value="Unassembled WGS sequence"/>
</dbReference>
<dbReference type="InterPro" id="IPR051651">
    <property type="entry name" value="DMTF1_DNA-bind_reg"/>
</dbReference>
<evidence type="ECO:0000313" key="8">
    <source>
        <dbReference type="Proteomes" id="UP000612746"/>
    </source>
</evidence>
<feature type="domain" description="Myb-like" evidence="5">
    <location>
        <begin position="420"/>
        <end position="481"/>
    </location>
</feature>
<feature type="region of interest" description="Disordered" evidence="4">
    <location>
        <begin position="226"/>
        <end position="264"/>
    </location>
</feature>
<feature type="compositionally biased region" description="Basic and acidic residues" evidence="4">
    <location>
        <begin position="29"/>
        <end position="47"/>
    </location>
</feature>
<evidence type="ECO:0000313" key="7">
    <source>
        <dbReference type="EMBL" id="KAG2188317.1"/>
    </source>
</evidence>
<dbReference type="GO" id="GO:0005634">
    <property type="term" value="C:nucleus"/>
    <property type="evidence" value="ECO:0007669"/>
    <property type="project" value="UniProtKB-SubCell"/>
</dbReference>
<feature type="compositionally biased region" description="Basic residues" evidence="4">
    <location>
        <begin position="131"/>
        <end position="150"/>
    </location>
</feature>
<feature type="region of interest" description="Disordered" evidence="4">
    <location>
        <begin position="291"/>
        <end position="328"/>
    </location>
</feature>
<dbReference type="InterPro" id="IPR017930">
    <property type="entry name" value="Myb_dom"/>
</dbReference>
<feature type="compositionally biased region" description="Polar residues" evidence="4">
    <location>
        <begin position="182"/>
        <end position="200"/>
    </location>
</feature>
<evidence type="ECO:0000256" key="3">
    <source>
        <dbReference type="ARBA" id="ARBA00023242"/>
    </source>
</evidence>
<evidence type="ECO:0000259" key="5">
    <source>
        <dbReference type="PROSITE" id="PS50090"/>
    </source>
</evidence>
<dbReference type="SMART" id="SM00717">
    <property type="entry name" value="SANT"/>
    <property type="match status" value="2"/>
</dbReference>
<comment type="subcellular location">
    <subcellularLocation>
        <location evidence="1">Nucleus</location>
    </subcellularLocation>
</comment>
<dbReference type="AlphaFoldDB" id="A0A8H7UNK6"/>
<feature type="compositionally biased region" description="Polar residues" evidence="4">
    <location>
        <begin position="242"/>
        <end position="252"/>
    </location>
</feature>
<dbReference type="GO" id="GO:0003700">
    <property type="term" value="F:DNA-binding transcription factor activity"/>
    <property type="evidence" value="ECO:0007669"/>
    <property type="project" value="TreeGrafter"/>
</dbReference>
<feature type="compositionally biased region" description="Basic and acidic residues" evidence="4">
    <location>
        <begin position="60"/>
        <end position="74"/>
    </location>
</feature>
<name>A0A8H7UNK6_9FUNG</name>
<dbReference type="GO" id="GO:0000976">
    <property type="term" value="F:transcription cis-regulatory region binding"/>
    <property type="evidence" value="ECO:0007669"/>
    <property type="project" value="TreeGrafter"/>
</dbReference>
<proteinExistence type="predicted"/>
<feature type="compositionally biased region" description="Basic and acidic residues" evidence="4">
    <location>
        <begin position="81"/>
        <end position="106"/>
    </location>
</feature>
<keyword evidence="2" id="KW-0238">DNA-binding</keyword>
<dbReference type="EMBL" id="JAEPRA010000002">
    <property type="protein sequence ID" value="KAG2188317.1"/>
    <property type="molecule type" value="Genomic_DNA"/>
</dbReference>
<dbReference type="InterPro" id="IPR001005">
    <property type="entry name" value="SANT/Myb"/>
</dbReference>
<dbReference type="PROSITE" id="PS50090">
    <property type="entry name" value="MYB_LIKE"/>
    <property type="match status" value="2"/>
</dbReference>
<keyword evidence="8" id="KW-1185">Reference proteome</keyword>
<keyword evidence="3" id="KW-0539">Nucleus</keyword>
<dbReference type="Gene3D" id="1.10.10.60">
    <property type="entry name" value="Homeodomain-like"/>
    <property type="match status" value="2"/>
</dbReference>
<dbReference type="OrthoDB" id="39591at2759"/>